<dbReference type="SUPFAM" id="SSF56601">
    <property type="entry name" value="beta-lactamase/transpeptidase-like"/>
    <property type="match status" value="1"/>
</dbReference>
<dbReference type="GO" id="GO:0006508">
    <property type="term" value="P:proteolysis"/>
    <property type="evidence" value="ECO:0007669"/>
    <property type="project" value="InterPro"/>
</dbReference>
<feature type="compositionally biased region" description="Low complexity" evidence="3">
    <location>
        <begin position="127"/>
        <end position="139"/>
    </location>
</feature>
<evidence type="ECO:0000256" key="3">
    <source>
        <dbReference type="SAM" id="MobiDB-lite"/>
    </source>
</evidence>
<sequence>MGNWRAKAQAVWAARAAAAARAWARTRETRERTTERTARVTARVTARGRARAATTARALGTRLRPLLPHARRLGRRYAYAQTRQVAGIAGGTGLVLALVLITVTGPWAGGQRVSEQLPRSVSGGAHGAPRPAGPSAPSWQQAAAVLAPVGGAAGAAGTVGLPTQSGLSSALAGPLADPTLGTVTADVVDVADGRTLYSANADQPQTPASTNKLATATAALTLLGPDHRFTTRVVGNARTGLVLVGGGDATLSASTGPDSLTALAAATATALHAQEKQQPTHGKTTSAPIALHYDLSLFGAPALHPIGVNDNIALVQALTADEGRIDPTSTENAPRWPDPAAHAAAQFVAALAADGVQVAPAPTEGTAPAGAATLAQVQSAPLSDVVEQMLTNSDNDIAESLGHACAVAAHQPVTFSGGATAVMSTLTRLGVTWGSARLLDSSGLSDQDAIPARVLTQLLVLDASPAHPELRPIVTGLPVAGFTGTLDNRYGGNGTEAGLGVVRAKTGSLTSVNTLAGLVVDRSGRLLAFAFMSNAGGDATTARDGLDRLASAVAQCGCGG</sequence>
<dbReference type="Proteomes" id="UP000657385">
    <property type="component" value="Unassembled WGS sequence"/>
</dbReference>
<evidence type="ECO:0000313" key="4">
    <source>
        <dbReference type="EMBL" id="MBF9073560.1"/>
    </source>
</evidence>
<keyword evidence="4" id="KW-0645">Protease</keyword>
<feature type="region of interest" description="Disordered" evidence="3">
    <location>
        <begin position="114"/>
        <end position="139"/>
    </location>
</feature>
<keyword evidence="5" id="KW-1185">Reference proteome</keyword>
<dbReference type="PANTHER" id="PTHR30023:SF0">
    <property type="entry name" value="PENICILLIN-SENSITIVE CARBOXYPEPTIDASE A"/>
    <property type="match status" value="1"/>
</dbReference>
<name>A0A931BHI5_9ACTN</name>
<dbReference type="AlphaFoldDB" id="A0A931BHI5"/>
<comment type="caution">
    <text evidence="4">The sequence shown here is derived from an EMBL/GenBank/DDBJ whole genome shotgun (WGS) entry which is preliminary data.</text>
</comment>
<dbReference type="NCBIfam" id="TIGR00666">
    <property type="entry name" value="PBP4"/>
    <property type="match status" value="1"/>
</dbReference>
<dbReference type="InterPro" id="IPR012338">
    <property type="entry name" value="Beta-lactam/transpept-like"/>
</dbReference>
<accession>A0A931BHI5</accession>
<protein>
    <submittedName>
        <fullName evidence="4">D-alanyl-D-alanine carboxypeptidase/D-alanyl-D-alanine-endopeptidase</fullName>
        <ecNumber evidence="4">3.4.16.4</ecNumber>
    </submittedName>
</protein>
<dbReference type="PRINTS" id="PR00922">
    <property type="entry name" value="DADACBPTASE3"/>
</dbReference>
<dbReference type="Pfam" id="PF02113">
    <property type="entry name" value="Peptidase_S13"/>
    <property type="match status" value="2"/>
</dbReference>
<gene>
    <name evidence="4" type="primary">dacB</name>
    <name evidence="4" type="ORF">I2501_36650</name>
</gene>
<dbReference type="PANTHER" id="PTHR30023">
    <property type="entry name" value="D-ALANYL-D-ALANINE CARBOXYPEPTIDASE"/>
    <property type="match status" value="1"/>
</dbReference>
<dbReference type="InterPro" id="IPR000667">
    <property type="entry name" value="Peptidase_S13"/>
</dbReference>
<dbReference type="Gene3D" id="3.40.710.10">
    <property type="entry name" value="DD-peptidase/beta-lactamase superfamily"/>
    <property type="match status" value="2"/>
</dbReference>
<organism evidence="4 5">
    <name type="scientific">Streptacidiphilus fuscans</name>
    <dbReference type="NCBI Taxonomy" id="2789292"/>
    <lineage>
        <taxon>Bacteria</taxon>
        <taxon>Bacillati</taxon>
        <taxon>Actinomycetota</taxon>
        <taxon>Actinomycetes</taxon>
        <taxon>Kitasatosporales</taxon>
        <taxon>Streptomycetaceae</taxon>
        <taxon>Streptacidiphilus</taxon>
    </lineage>
</organism>
<reference evidence="4" key="1">
    <citation type="submission" date="2020-11" db="EMBL/GenBank/DDBJ databases">
        <title>Isolation and identification of active actinomycetes.</title>
        <authorList>
            <person name="Yu B."/>
        </authorList>
    </citation>
    <scope>NUCLEOTIDE SEQUENCE</scope>
    <source>
        <strain evidence="4">NEAU-YB345</strain>
    </source>
</reference>
<dbReference type="GO" id="GO:0000270">
    <property type="term" value="P:peptidoglycan metabolic process"/>
    <property type="evidence" value="ECO:0007669"/>
    <property type="project" value="TreeGrafter"/>
</dbReference>
<evidence type="ECO:0000256" key="2">
    <source>
        <dbReference type="ARBA" id="ARBA00022801"/>
    </source>
</evidence>
<keyword evidence="2 4" id="KW-0378">Hydrolase</keyword>
<dbReference type="EMBL" id="JADPRT010000023">
    <property type="protein sequence ID" value="MBF9073560.1"/>
    <property type="molecule type" value="Genomic_DNA"/>
</dbReference>
<dbReference type="GO" id="GO:0009002">
    <property type="term" value="F:serine-type D-Ala-D-Ala carboxypeptidase activity"/>
    <property type="evidence" value="ECO:0007669"/>
    <property type="project" value="UniProtKB-EC"/>
</dbReference>
<proteinExistence type="inferred from homology"/>
<dbReference type="EC" id="3.4.16.4" evidence="4"/>
<evidence type="ECO:0000313" key="5">
    <source>
        <dbReference type="Proteomes" id="UP000657385"/>
    </source>
</evidence>
<evidence type="ECO:0000256" key="1">
    <source>
        <dbReference type="ARBA" id="ARBA00006096"/>
    </source>
</evidence>
<keyword evidence="4" id="KW-0121">Carboxypeptidase</keyword>
<comment type="similarity">
    <text evidence="1">Belongs to the peptidase S13 family.</text>
</comment>